<feature type="compositionally biased region" description="Basic residues" evidence="12">
    <location>
        <begin position="272"/>
        <end position="285"/>
    </location>
</feature>
<evidence type="ECO:0000256" key="8">
    <source>
        <dbReference type="ARBA" id="ARBA00023125"/>
    </source>
</evidence>
<proteinExistence type="inferred from homology"/>
<dbReference type="PROSITE" id="PS00028">
    <property type="entry name" value="ZINC_FINGER_C2H2_1"/>
    <property type="match status" value="1"/>
</dbReference>
<evidence type="ECO:0000313" key="14">
    <source>
        <dbReference type="EMBL" id="KAK3518975.1"/>
    </source>
</evidence>
<dbReference type="FunFam" id="3.30.160.60:FF:000177">
    <property type="entry name" value="Zinc finger protein 512"/>
    <property type="match status" value="1"/>
</dbReference>
<dbReference type="GO" id="GO:0003677">
    <property type="term" value="F:DNA binding"/>
    <property type="evidence" value="ECO:0007669"/>
    <property type="project" value="UniProtKB-KW"/>
</dbReference>
<evidence type="ECO:0000256" key="4">
    <source>
        <dbReference type="ARBA" id="ARBA00022737"/>
    </source>
</evidence>
<comment type="subcellular location">
    <subcellularLocation>
        <location evidence="1">Nucleus</location>
    </subcellularLocation>
</comment>
<dbReference type="InterPro" id="IPR048408">
    <property type="entry name" value="ZNF512_C2HC"/>
</dbReference>
<name>A0AAE0QCL8_9TELE</name>
<keyword evidence="8" id="KW-0238">DNA-binding</keyword>
<evidence type="ECO:0000256" key="1">
    <source>
        <dbReference type="ARBA" id="ARBA00004123"/>
    </source>
</evidence>
<reference evidence="14" key="1">
    <citation type="submission" date="2023-06" db="EMBL/GenBank/DDBJ databases">
        <title>Male Hemibagrus guttatus genome.</title>
        <authorList>
            <person name="Bian C."/>
        </authorList>
    </citation>
    <scope>NUCLEOTIDE SEQUENCE</scope>
    <source>
        <strain evidence="14">Male_cb2023</strain>
        <tissue evidence="14">Muscle</tissue>
    </source>
</reference>
<gene>
    <name evidence="14" type="ORF">QTP70_016143</name>
</gene>
<feature type="domain" description="C2H2-type" evidence="13">
    <location>
        <begin position="138"/>
        <end position="162"/>
    </location>
</feature>
<comment type="caution">
    <text evidence="14">The sequence shown here is derived from an EMBL/GenBank/DDBJ whole genome shotgun (WGS) entry which is preliminary data.</text>
</comment>
<dbReference type="InterPro" id="IPR052274">
    <property type="entry name" value="Krueppel_C2H2_Zn-finger"/>
</dbReference>
<evidence type="ECO:0000256" key="11">
    <source>
        <dbReference type="PROSITE-ProRule" id="PRU00042"/>
    </source>
</evidence>
<dbReference type="PANTHER" id="PTHR22979">
    <property type="entry name" value="ZINC FINGER PROTEIN-RELATED"/>
    <property type="match status" value="1"/>
</dbReference>
<keyword evidence="4" id="KW-0677">Repeat</keyword>
<comment type="similarity">
    <text evidence="2">Belongs to the krueppel C2H2-type zinc-finger protein family.</text>
</comment>
<dbReference type="AlphaFoldDB" id="A0AAE0QCL8"/>
<accession>A0AAE0QCL8</accession>
<keyword evidence="3" id="KW-0479">Metal-binding</keyword>
<sequence length="285" mass="32353">MKIKKRMEEKRKNKKDAIMEAEELLDLERTPSGRVRRRSAQVAVFHLQEIAEDELAKDWGTKRRIKDDLVPDIKRLNYTRPGLPTYNPETLDTWKNEVKEKGFICCPNSSCEAIYSSVSGLKAHLTSCIKGGFIVGKYTCLLCQKEFSSESGVKYHICKTHSQNWFRATVQVSNNKTKDSQSSKLQKDMKNGIPWKKRGRKPKELLVERASTQEKTLNSTVGPSMNHQTLNLNTSLLPIQTSSQSPACTIHNNIPTPTDGKNLTHRDLQPPVKKRVKPKKAPLAE</sequence>
<dbReference type="Pfam" id="PF21276">
    <property type="entry name" value="ZNF512_C2HC"/>
    <property type="match status" value="1"/>
</dbReference>
<evidence type="ECO:0000256" key="6">
    <source>
        <dbReference type="ARBA" id="ARBA00022833"/>
    </source>
</evidence>
<protein>
    <recommendedName>
        <fullName evidence="13">C2H2-type domain-containing protein</fullName>
    </recommendedName>
</protein>
<keyword evidence="7" id="KW-0805">Transcription regulation</keyword>
<dbReference type="Gene3D" id="3.30.160.60">
    <property type="entry name" value="Classic Zinc Finger"/>
    <property type="match status" value="1"/>
</dbReference>
<dbReference type="SUPFAM" id="SSF57667">
    <property type="entry name" value="beta-beta-alpha zinc fingers"/>
    <property type="match status" value="2"/>
</dbReference>
<keyword evidence="5 11" id="KW-0863">Zinc-finger</keyword>
<evidence type="ECO:0000256" key="5">
    <source>
        <dbReference type="ARBA" id="ARBA00022771"/>
    </source>
</evidence>
<evidence type="ECO:0000256" key="2">
    <source>
        <dbReference type="ARBA" id="ARBA00006991"/>
    </source>
</evidence>
<keyword evidence="6" id="KW-0862">Zinc</keyword>
<evidence type="ECO:0000256" key="12">
    <source>
        <dbReference type="SAM" id="MobiDB-lite"/>
    </source>
</evidence>
<dbReference type="EMBL" id="JAUCMX010000017">
    <property type="protein sequence ID" value="KAK3518975.1"/>
    <property type="molecule type" value="Genomic_DNA"/>
</dbReference>
<dbReference type="Proteomes" id="UP001274896">
    <property type="component" value="Unassembled WGS sequence"/>
</dbReference>
<organism evidence="14 15">
    <name type="scientific">Hemibagrus guttatus</name>
    <dbReference type="NCBI Taxonomy" id="175788"/>
    <lineage>
        <taxon>Eukaryota</taxon>
        <taxon>Metazoa</taxon>
        <taxon>Chordata</taxon>
        <taxon>Craniata</taxon>
        <taxon>Vertebrata</taxon>
        <taxon>Euteleostomi</taxon>
        <taxon>Actinopterygii</taxon>
        <taxon>Neopterygii</taxon>
        <taxon>Teleostei</taxon>
        <taxon>Ostariophysi</taxon>
        <taxon>Siluriformes</taxon>
        <taxon>Bagridae</taxon>
        <taxon>Hemibagrus</taxon>
    </lineage>
</organism>
<keyword evidence="9" id="KW-0804">Transcription</keyword>
<dbReference type="PROSITE" id="PS50157">
    <property type="entry name" value="ZINC_FINGER_C2H2_2"/>
    <property type="match status" value="1"/>
</dbReference>
<evidence type="ECO:0000259" key="13">
    <source>
        <dbReference type="PROSITE" id="PS50157"/>
    </source>
</evidence>
<evidence type="ECO:0000313" key="15">
    <source>
        <dbReference type="Proteomes" id="UP001274896"/>
    </source>
</evidence>
<feature type="region of interest" description="Disordered" evidence="12">
    <location>
        <begin position="247"/>
        <end position="285"/>
    </location>
</feature>
<evidence type="ECO:0000256" key="3">
    <source>
        <dbReference type="ARBA" id="ARBA00022723"/>
    </source>
</evidence>
<evidence type="ECO:0000256" key="7">
    <source>
        <dbReference type="ARBA" id="ARBA00023015"/>
    </source>
</evidence>
<dbReference type="InterPro" id="IPR013087">
    <property type="entry name" value="Znf_C2H2_type"/>
</dbReference>
<feature type="compositionally biased region" description="Polar residues" evidence="12">
    <location>
        <begin position="247"/>
        <end position="261"/>
    </location>
</feature>
<evidence type="ECO:0000256" key="9">
    <source>
        <dbReference type="ARBA" id="ARBA00023163"/>
    </source>
</evidence>
<keyword evidence="15" id="KW-1185">Reference proteome</keyword>
<dbReference type="GO" id="GO:0005634">
    <property type="term" value="C:nucleus"/>
    <property type="evidence" value="ECO:0007669"/>
    <property type="project" value="UniProtKB-SubCell"/>
</dbReference>
<evidence type="ECO:0000256" key="10">
    <source>
        <dbReference type="ARBA" id="ARBA00023242"/>
    </source>
</evidence>
<dbReference type="GO" id="GO:0008270">
    <property type="term" value="F:zinc ion binding"/>
    <property type="evidence" value="ECO:0007669"/>
    <property type="project" value="UniProtKB-KW"/>
</dbReference>
<dbReference type="PANTHER" id="PTHR22979:SF3">
    <property type="entry name" value="ZINC FINGER PROTEIN 512B"/>
    <property type="match status" value="1"/>
</dbReference>
<dbReference type="InterPro" id="IPR036236">
    <property type="entry name" value="Znf_C2H2_sf"/>
</dbReference>
<keyword evidence="10" id="KW-0539">Nucleus</keyword>